<dbReference type="PANTHER" id="PTHR39162:SF1">
    <property type="entry name" value="SPORULATION PROTEIN YTFJ"/>
    <property type="match status" value="1"/>
</dbReference>
<gene>
    <name evidence="1" type="ORF">FPZ45_00920</name>
</gene>
<dbReference type="InterPro" id="IPR014229">
    <property type="entry name" value="Spore_YtfJ"/>
</dbReference>
<keyword evidence="2" id="KW-1185">Reference proteome</keyword>
<evidence type="ECO:0000313" key="2">
    <source>
        <dbReference type="Proteomes" id="UP000316330"/>
    </source>
</evidence>
<dbReference type="Pfam" id="PF09579">
    <property type="entry name" value="Spore_YtfJ"/>
    <property type="match status" value="1"/>
</dbReference>
<protein>
    <submittedName>
        <fullName evidence="1">Sporulation protein YtfJ</fullName>
    </submittedName>
</protein>
<organism evidence="1 2">
    <name type="scientific">Cohnella terricola</name>
    <dbReference type="NCBI Taxonomy" id="1289167"/>
    <lineage>
        <taxon>Bacteria</taxon>
        <taxon>Bacillati</taxon>
        <taxon>Bacillota</taxon>
        <taxon>Bacilli</taxon>
        <taxon>Bacillales</taxon>
        <taxon>Paenibacillaceae</taxon>
        <taxon>Cohnella</taxon>
    </lineage>
</organism>
<dbReference type="RefSeq" id="WP_144697410.1">
    <property type="nucleotide sequence ID" value="NZ_VNJJ01000001.1"/>
</dbReference>
<dbReference type="Proteomes" id="UP000316330">
    <property type="component" value="Unassembled WGS sequence"/>
</dbReference>
<dbReference type="AlphaFoldDB" id="A0A559JWC9"/>
<comment type="caution">
    <text evidence="1">The sequence shown here is derived from an EMBL/GenBank/DDBJ whole genome shotgun (WGS) entry which is preliminary data.</text>
</comment>
<dbReference type="PIRSF" id="PIRSF021377">
    <property type="entry name" value="YtfJ"/>
    <property type="match status" value="1"/>
</dbReference>
<dbReference type="OrthoDB" id="9796262at2"/>
<name>A0A559JWC9_9BACL</name>
<evidence type="ECO:0000313" key="1">
    <source>
        <dbReference type="EMBL" id="TVY04193.1"/>
    </source>
</evidence>
<reference evidence="1 2" key="1">
    <citation type="submission" date="2019-07" db="EMBL/GenBank/DDBJ databases">
        <authorList>
            <person name="Kim J."/>
        </authorList>
    </citation>
    <scope>NUCLEOTIDE SEQUENCE [LARGE SCALE GENOMIC DNA]</scope>
    <source>
        <strain evidence="1 2">G13</strain>
    </source>
</reference>
<proteinExistence type="predicted"/>
<dbReference type="PANTHER" id="PTHR39162">
    <property type="entry name" value="GLL3345 PROTEIN"/>
    <property type="match status" value="1"/>
</dbReference>
<dbReference type="EMBL" id="VNJJ01000001">
    <property type="protein sequence ID" value="TVY04193.1"/>
    <property type="molecule type" value="Genomic_DNA"/>
</dbReference>
<sequence>MSEHPIHHFLDIALPHLNGIVDAETVIGKPIHTPNGTVVIPICRTNLRFVSGGTEYSSTVSPMLPLDGGIGGSVSLIPVALLIIGPAGVQTLSLESPKDIYSRILDLSPQLLDKLKDLFVR</sequence>
<accession>A0A559JWC9</accession>